<evidence type="ECO:0000256" key="1">
    <source>
        <dbReference type="SAM" id="MobiDB-lite"/>
    </source>
</evidence>
<reference evidence="4 5" key="1">
    <citation type="journal article" date="2019" name="Commun. Biol.">
        <title>The bagworm genome reveals a unique fibroin gene that provides high tensile strength.</title>
        <authorList>
            <person name="Kono N."/>
            <person name="Nakamura H."/>
            <person name="Ohtoshi R."/>
            <person name="Tomita M."/>
            <person name="Numata K."/>
            <person name="Arakawa K."/>
        </authorList>
    </citation>
    <scope>NUCLEOTIDE SEQUENCE [LARGE SCALE GENOMIC DNA]</scope>
</reference>
<accession>A0A4C1Z904</accession>
<feature type="region of interest" description="Disordered" evidence="1">
    <location>
        <begin position="152"/>
        <end position="195"/>
    </location>
</feature>
<evidence type="ECO:0000259" key="3">
    <source>
        <dbReference type="Pfam" id="PF07993"/>
    </source>
</evidence>
<feature type="domain" description="Thioester reductase (TE)" evidence="3">
    <location>
        <begin position="91"/>
        <end position="150"/>
    </location>
</feature>
<comment type="caution">
    <text evidence="4">The sequence shown here is derived from an EMBL/GenBank/DDBJ whole genome shotgun (WGS) entry which is preliminary data.</text>
</comment>
<evidence type="ECO:0000313" key="5">
    <source>
        <dbReference type="Proteomes" id="UP000299102"/>
    </source>
</evidence>
<proteinExistence type="predicted"/>
<organism evidence="4 5">
    <name type="scientific">Eumeta variegata</name>
    <name type="common">Bagworm moth</name>
    <name type="synonym">Eumeta japonica</name>
    <dbReference type="NCBI Taxonomy" id="151549"/>
    <lineage>
        <taxon>Eukaryota</taxon>
        <taxon>Metazoa</taxon>
        <taxon>Ecdysozoa</taxon>
        <taxon>Arthropoda</taxon>
        <taxon>Hexapoda</taxon>
        <taxon>Insecta</taxon>
        <taxon>Pterygota</taxon>
        <taxon>Neoptera</taxon>
        <taxon>Endopterygota</taxon>
        <taxon>Lepidoptera</taxon>
        <taxon>Glossata</taxon>
        <taxon>Ditrysia</taxon>
        <taxon>Tineoidea</taxon>
        <taxon>Psychidae</taxon>
        <taxon>Oiketicinae</taxon>
        <taxon>Eumeta</taxon>
    </lineage>
</organism>
<name>A0A4C1Z904_EUMVA</name>
<evidence type="ECO:0000313" key="4">
    <source>
        <dbReference type="EMBL" id="GBP83399.1"/>
    </source>
</evidence>
<protein>
    <submittedName>
        <fullName evidence="4">Fatty acyl-CoA reductase CG5065</fullName>
    </submittedName>
</protein>
<keyword evidence="2" id="KW-1133">Transmembrane helix</keyword>
<dbReference type="AlphaFoldDB" id="A0A4C1Z904"/>
<sequence>MWRHVAMRKRLCDSLLTRFDGAVYYGKGCAGTSWLNTLITPNPDYILHYPPYNYASFCVSGLVLFGHCEWLKVECNCVRSQIGKVIHDAPFLADRVIDLVDILDDRLLEKFKKGLLGKYLNSYAYSKTFAEDVVQQHSKVLPVAVVRPSMGKEKKNYNEESDDDCDERAEAEGGRARSRGKSVETKNNVGSESEHRENYKRLHVGTNSFVGFVLSGTSAELAGRVKMIDAIHCKIDLNACRGYQTVFLHSTLIHARLLLLDIRVKKAVWLYETKGDGELGDVFTYQKFEERVYYGDILTCIWMMSKLIAIFMIESVMLP</sequence>
<dbReference type="Proteomes" id="UP000299102">
    <property type="component" value="Unassembled WGS sequence"/>
</dbReference>
<gene>
    <name evidence="4" type="ORF">EVAR_63064_1</name>
</gene>
<keyword evidence="2" id="KW-0472">Membrane</keyword>
<dbReference type="InterPro" id="IPR013120">
    <property type="entry name" value="FAR_NAD-bd"/>
</dbReference>
<keyword evidence="2" id="KW-0812">Transmembrane</keyword>
<dbReference type="EMBL" id="BGZK01001619">
    <property type="protein sequence ID" value="GBP83399.1"/>
    <property type="molecule type" value="Genomic_DNA"/>
</dbReference>
<dbReference type="Pfam" id="PF07993">
    <property type="entry name" value="NAD_binding_4"/>
    <property type="match status" value="1"/>
</dbReference>
<feature type="transmembrane region" description="Helical" evidence="2">
    <location>
        <begin position="293"/>
        <end position="313"/>
    </location>
</feature>
<keyword evidence="5" id="KW-1185">Reference proteome</keyword>
<evidence type="ECO:0000256" key="2">
    <source>
        <dbReference type="SAM" id="Phobius"/>
    </source>
</evidence>